<sequence>MPWLIERWLSGPSWLRLALFVGVILSIALVAWLSLIRPQHLRGLQLTAENEQTGQRISELRRKIRQLTSEEQPLMEPKSPVFSVTEFVALANGQLVKWQPDEKQGALEMRVPWEKLPGLFARLAAYRVVAGHSFTVTPEGDWLKLALTMEFPHEP</sequence>
<accession>A0ABV3NT86</accession>
<dbReference type="EMBL" id="JBFMVT010000002">
    <property type="protein sequence ID" value="MEW7312641.1"/>
    <property type="molecule type" value="Genomic_DNA"/>
</dbReference>
<dbReference type="Proteomes" id="UP001555342">
    <property type="component" value="Unassembled WGS sequence"/>
</dbReference>
<gene>
    <name evidence="3" type="ORF">AB1E22_07940</name>
</gene>
<evidence type="ECO:0000259" key="2">
    <source>
        <dbReference type="Pfam" id="PF25319"/>
    </source>
</evidence>
<feature type="transmembrane region" description="Helical" evidence="1">
    <location>
        <begin position="14"/>
        <end position="36"/>
    </location>
</feature>
<name>A0ABV3NT86_9ENTR</name>
<comment type="caution">
    <text evidence="3">The sequence shown here is derived from an EMBL/GenBank/DDBJ whole genome shotgun (WGS) entry which is preliminary data.</text>
</comment>
<keyword evidence="1" id="KW-0472">Membrane</keyword>
<dbReference type="Pfam" id="PF25319">
    <property type="entry name" value="HofO"/>
    <property type="match status" value="1"/>
</dbReference>
<evidence type="ECO:0000256" key="1">
    <source>
        <dbReference type="SAM" id="Phobius"/>
    </source>
</evidence>
<keyword evidence="1" id="KW-1133">Transmembrane helix</keyword>
<organism evidence="3 4">
    <name type="scientific">Buttiauxella gaviniae</name>
    <dbReference type="NCBI Taxonomy" id="82990"/>
    <lineage>
        <taxon>Bacteria</taxon>
        <taxon>Pseudomonadati</taxon>
        <taxon>Pseudomonadota</taxon>
        <taxon>Gammaproteobacteria</taxon>
        <taxon>Enterobacterales</taxon>
        <taxon>Enterobacteriaceae</taxon>
        <taxon>Buttiauxella</taxon>
    </lineage>
</organism>
<evidence type="ECO:0000313" key="3">
    <source>
        <dbReference type="EMBL" id="MEW7312641.1"/>
    </source>
</evidence>
<proteinExistence type="predicted"/>
<dbReference type="RefSeq" id="WP_367594835.1">
    <property type="nucleotide sequence ID" value="NZ_JBFMVT010000002.1"/>
</dbReference>
<reference evidence="3 4" key="1">
    <citation type="submission" date="2024-07" db="EMBL/GenBank/DDBJ databases">
        <authorList>
            <person name="Wang L."/>
        </authorList>
    </citation>
    <scope>NUCLEOTIDE SEQUENCE [LARGE SCALE GENOMIC DNA]</scope>
    <source>
        <strain evidence="3 4">WL359</strain>
    </source>
</reference>
<dbReference type="InterPro" id="IPR057522">
    <property type="entry name" value="HofO_C"/>
</dbReference>
<keyword evidence="4" id="KW-1185">Reference proteome</keyword>
<feature type="domain" description="DNA utilization protein HofO C-terminal" evidence="2">
    <location>
        <begin position="82"/>
        <end position="152"/>
    </location>
</feature>
<evidence type="ECO:0000313" key="4">
    <source>
        <dbReference type="Proteomes" id="UP001555342"/>
    </source>
</evidence>
<keyword evidence="1" id="KW-0812">Transmembrane</keyword>
<protein>
    <recommendedName>
        <fullName evidence="2">DNA utilization protein HofO C-terminal domain-containing protein</fullName>
    </recommendedName>
</protein>